<keyword evidence="4" id="KW-1185">Reference proteome</keyword>
<name>A0ABS0J823_9BACT</name>
<keyword evidence="1" id="KW-0328">Glycosyltransferase</keyword>
<dbReference type="RefSeq" id="WP_196610491.1">
    <property type="nucleotide sequence ID" value="NZ_VRYY01000651.1"/>
</dbReference>
<dbReference type="PANTHER" id="PTHR30160">
    <property type="entry name" value="TETRAACYLDISACCHARIDE 4'-KINASE-RELATED"/>
    <property type="match status" value="1"/>
</dbReference>
<gene>
    <name evidence="3" type="ORF">FVW20_16810</name>
</gene>
<dbReference type="CDD" id="cd03789">
    <property type="entry name" value="GT9_LPS_heptosyltransferase"/>
    <property type="match status" value="1"/>
</dbReference>
<dbReference type="Pfam" id="PF01075">
    <property type="entry name" value="Glyco_transf_9"/>
    <property type="match status" value="1"/>
</dbReference>
<dbReference type="Gene3D" id="3.40.50.2000">
    <property type="entry name" value="Glycogen Phosphorylase B"/>
    <property type="match status" value="2"/>
</dbReference>
<sequence length="335" mass="35563">MNDRHRILIIKLAALGDAVMASTMLPALRERWSDAHITWLCGRGIAPLVHCFEGIDEIVTLDERRLLAGSLPVKVATLAVAMAGLAGRSYDLCLVAHKDWRYRLIPSAARCRAVRALGGRNGPVPGRWHGDEYRRLALGEDGPFTAPALLARLRGGAQGPSMKGEVLAPVLLVPGGARNVMRDDDQRRWPVGHYRELAASLLAQGVPVTLVGGAGDRWAESAFAGLGVTSCIGRTDIAGLLALLARAAACVTHDTGPLHLACLAGTPTVALFGPTLGSEKVPPYARVRVLSAALPCVPCYDGRDYASCLEAPCMQALSPEMVSRAVHELLQAGRA</sequence>
<keyword evidence="2" id="KW-0808">Transferase</keyword>
<dbReference type="SUPFAM" id="SSF53756">
    <property type="entry name" value="UDP-Glycosyltransferase/glycogen phosphorylase"/>
    <property type="match status" value="1"/>
</dbReference>
<dbReference type="InterPro" id="IPR002201">
    <property type="entry name" value="Glyco_trans_9"/>
</dbReference>
<reference evidence="3 4" key="1">
    <citation type="submission" date="2019-08" db="EMBL/GenBank/DDBJ databases">
        <authorList>
            <person name="Luo N."/>
        </authorList>
    </citation>
    <scope>NUCLEOTIDE SEQUENCE [LARGE SCALE GENOMIC DNA]</scope>
    <source>
        <strain evidence="3 4">NCIMB 9442</strain>
    </source>
</reference>
<comment type="caution">
    <text evidence="3">The sequence shown here is derived from an EMBL/GenBank/DDBJ whole genome shotgun (WGS) entry which is preliminary data.</text>
</comment>
<dbReference type="Proteomes" id="UP001194469">
    <property type="component" value="Unassembled WGS sequence"/>
</dbReference>
<accession>A0ABS0J823</accession>
<protein>
    <submittedName>
        <fullName evidence="3">Glycosyltransferase family 9 protein</fullName>
    </submittedName>
</protein>
<evidence type="ECO:0000256" key="2">
    <source>
        <dbReference type="ARBA" id="ARBA00022679"/>
    </source>
</evidence>
<evidence type="ECO:0000313" key="3">
    <source>
        <dbReference type="EMBL" id="MBG3878620.1"/>
    </source>
</evidence>
<dbReference type="InterPro" id="IPR051199">
    <property type="entry name" value="LPS_LOS_Heptosyltrfase"/>
</dbReference>
<evidence type="ECO:0000256" key="1">
    <source>
        <dbReference type="ARBA" id="ARBA00022676"/>
    </source>
</evidence>
<evidence type="ECO:0000313" key="4">
    <source>
        <dbReference type="Proteomes" id="UP001194469"/>
    </source>
</evidence>
<dbReference type="PANTHER" id="PTHR30160:SF7">
    <property type="entry name" value="ADP-HEPTOSE--LPS HEPTOSYLTRANSFERASE 2"/>
    <property type="match status" value="1"/>
</dbReference>
<organism evidence="3 4">
    <name type="scientific">Nitratidesulfovibrio oxamicus</name>
    <dbReference type="NCBI Taxonomy" id="32016"/>
    <lineage>
        <taxon>Bacteria</taxon>
        <taxon>Pseudomonadati</taxon>
        <taxon>Thermodesulfobacteriota</taxon>
        <taxon>Desulfovibrionia</taxon>
        <taxon>Desulfovibrionales</taxon>
        <taxon>Desulfovibrionaceae</taxon>
        <taxon>Nitratidesulfovibrio</taxon>
    </lineage>
</organism>
<proteinExistence type="predicted"/>
<dbReference type="EMBL" id="VRYY01000651">
    <property type="protein sequence ID" value="MBG3878620.1"/>
    <property type="molecule type" value="Genomic_DNA"/>
</dbReference>